<organism evidence="1 2">
    <name type="scientific">Clostridium aceticum</name>
    <dbReference type="NCBI Taxonomy" id="84022"/>
    <lineage>
        <taxon>Bacteria</taxon>
        <taxon>Bacillati</taxon>
        <taxon>Bacillota</taxon>
        <taxon>Clostridia</taxon>
        <taxon>Eubacteriales</taxon>
        <taxon>Clostridiaceae</taxon>
        <taxon>Clostridium</taxon>
    </lineage>
</organism>
<dbReference type="RefSeq" id="WP_052661476.1">
    <property type="nucleotide sequence ID" value="NZ_CP009687.1"/>
</dbReference>
<accession>A0A0G3WE93</accession>
<dbReference type="Proteomes" id="UP000035704">
    <property type="component" value="Chromosome"/>
</dbReference>
<proteinExistence type="predicted"/>
<dbReference type="PATRIC" id="fig|84022.6.peg.2849"/>
<sequence length="183" mass="22355">MKYVEGENIFEKFFQQRQSLIDQFRKGDINKREYIEEGYAYIKQMNIQPFKRVDNFNKAIYNYQYYNSMAKYCYLKAKEIKKYDKHPEMHKDYLDKVNYYYHKKDQSTLKAVELLDFYDVEAYYIKVTSSHLKENLFEVVFKDYEHIILHSRNPGLLNRLQEEGVFKEGIRTSLIESYINAKY</sequence>
<keyword evidence="2" id="KW-1185">Reference proteome</keyword>
<protein>
    <submittedName>
        <fullName evidence="1">Uncharacterized protein</fullName>
    </submittedName>
</protein>
<dbReference type="AlphaFoldDB" id="A0A0G3WE93"/>
<dbReference type="OrthoDB" id="1705959at2"/>
<dbReference type="EMBL" id="CP009687">
    <property type="protein sequence ID" value="AKL96252.1"/>
    <property type="molecule type" value="Genomic_DNA"/>
</dbReference>
<reference evidence="1 2" key="1">
    <citation type="submission" date="2014-10" db="EMBL/GenBank/DDBJ databases">
        <title>Genome sequence of Clostridium aceticum DSM 1496.</title>
        <authorList>
            <person name="Poehlein A."/>
            <person name="Schiel-Bengelsdorf B."/>
            <person name="Gottschalk G."/>
            <person name="Duerre P."/>
            <person name="Daniel R."/>
        </authorList>
    </citation>
    <scope>NUCLEOTIDE SEQUENCE [LARGE SCALE GENOMIC DNA]</scope>
    <source>
        <strain evidence="1 2">DSM 1496</strain>
    </source>
</reference>
<gene>
    <name evidence="1" type="ORF">CACET_c28070</name>
</gene>
<dbReference type="Pfam" id="PF20353">
    <property type="entry name" value="DUF6648"/>
    <property type="match status" value="1"/>
</dbReference>
<dbReference type="STRING" id="84022.CACET_c28070"/>
<evidence type="ECO:0000313" key="2">
    <source>
        <dbReference type="Proteomes" id="UP000035704"/>
    </source>
</evidence>
<name>A0A0G3WE93_9CLOT</name>
<dbReference type="KEGG" id="cace:CACET_c28070"/>
<dbReference type="InterPro" id="IPR046590">
    <property type="entry name" value="DUF6648"/>
</dbReference>
<evidence type="ECO:0000313" key="1">
    <source>
        <dbReference type="EMBL" id="AKL96252.1"/>
    </source>
</evidence>